<dbReference type="OrthoDB" id="377083at2759"/>
<proteinExistence type="inferred from homology"/>
<dbReference type="GeneID" id="18248564"/>
<dbReference type="PANTHER" id="PTHR13205">
    <property type="entry name" value="TRANSMEMBRANE PROTEIN 15-RELATED"/>
    <property type="match status" value="1"/>
</dbReference>
<evidence type="ECO:0000256" key="6">
    <source>
        <dbReference type="ARBA" id="ARBA00022777"/>
    </source>
</evidence>
<feature type="transmembrane region" description="Helical" evidence="11">
    <location>
        <begin position="356"/>
        <end position="376"/>
    </location>
</feature>
<evidence type="ECO:0000256" key="7">
    <source>
        <dbReference type="ARBA" id="ARBA00022824"/>
    </source>
</evidence>
<dbReference type="GO" id="GO:0005789">
    <property type="term" value="C:endoplasmic reticulum membrane"/>
    <property type="evidence" value="ECO:0007669"/>
    <property type="project" value="UniProtKB-SubCell"/>
</dbReference>
<accession>G3AW70</accession>
<keyword evidence="8 11" id="KW-1133">Transmembrane helix</keyword>
<evidence type="ECO:0000256" key="5">
    <source>
        <dbReference type="ARBA" id="ARBA00022692"/>
    </source>
</evidence>
<evidence type="ECO:0000313" key="12">
    <source>
        <dbReference type="EMBL" id="EGV66468.1"/>
    </source>
</evidence>
<keyword evidence="13" id="KW-1185">Reference proteome</keyword>
<sequence>MARKAVRKSASSKGPVSVAERFKESDGLADPRLSKVAETQASPTPKAEENPELSSINPFGDDPYTQPFPFNHIYATQDFLNEHLDYRKGVQILLVGFLLQSTYNFSYDLVWEYLERIAMNFSGVAIGLVFTHNLKMKKYLGGTGDKPTLPEFNLLFAVLIPVLFSLKFEFNLIENLTYNYFTVENLPIVVRGFSGLVYYFLYSESDDYAEYTKKLVTFTILNIALEYINQGSEEHVISKEVQKQDVDYDLVEVDDNKVISGLNRSLSRTEVQMILVILINLIFNLDTDDINLIIFQKLVVSLIVGLFLAYPVYLFNKTASIPVFAGVFYYLTNYQLEPILKSNSVLWVWEVVQQAPNFQFFSVWAVILLVNIFFVFNVNIEFNLRRKLWHFVILGTILPGLVVNRDFTVLALLGSLIIMVVLEVVRTNKITIIGEVLYNKLYQFQDFKDLKGPFNLSYIYLLAGITTPVILSGFHEQSSIKQYVGLIALGVGDSFASIVGKAVGTHKIFDSNKTVEGSAAFFVSIFATIYAVNYYLELPALDLEVVFVVTFLSSVFEGVTDLNDNLFVPIITYLVWNLLEK</sequence>
<evidence type="ECO:0000313" key="13">
    <source>
        <dbReference type="Proteomes" id="UP000000707"/>
    </source>
</evidence>
<dbReference type="HOGENOM" id="CLU_031307_0_0_1"/>
<reference evidence="12 13" key="1">
    <citation type="journal article" date="2011" name="Proc. Natl. Acad. Sci. U.S.A.">
        <title>Comparative genomics of xylose-fermenting fungi for enhanced biofuel production.</title>
        <authorList>
            <person name="Wohlbach D.J."/>
            <person name="Kuo A."/>
            <person name="Sato T.K."/>
            <person name="Potts K.M."/>
            <person name="Salamov A.A."/>
            <person name="LaButti K.M."/>
            <person name="Sun H."/>
            <person name="Clum A."/>
            <person name="Pangilinan J.L."/>
            <person name="Lindquist E.A."/>
            <person name="Lucas S."/>
            <person name="Lapidus A."/>
            <person name="Jin M."/>
            <person name="Gunawan C."/>
            <person name="Balan V."/>
            <person name="Dale B.E."/>
            <person name="Jeffries T.W."/>
            <person name="Zinkel R."/>
            <person name="Barry K.W."/>
            <person name="Grigoriev I.V."/>
            <person name="Gasch A.P."/>
        </authorList>
    </citation>
    <scope>NUCLEOTIDE SEQUENCE [LARGE SCALE GENOMIC DNA]</scope>
    <source>
        <strain evidence="12">ATCC 10573</strain>
        <strain evidence="13">ATCC 10573 / BCRC 21748 / CBS 615 / JCM 9827 / NBRC 10315 / NRRL Y-1498 / VKM Y-70</strain>
    </source>
</reference>
<evidence type="ECO:0000256" key="10">
    <source>
        <dbReference type="SAM" id="MobiDB-lite"/>
    </source>
</evidence>
<dbReference type="eggNOG" id="KOG2468">
    <property type="taxonomic scope" value="Eukaryota"/>
</dbReference>
<feature type="transmembrane region" description="Helical" evidence="11">
    <location>
        <begin position="113"/>
        <end position="131"/>
    </location>
</feature>
<dbReference type="EC" id="2.7.1.108" evidence="3"/>
<protein>
    <recommendedName>
        <fullName evidence="3">dolichol kinase</fullName>
        <ecNumber evidence="3">2.7.1.108</ecNumber>
    </recommendedName>
</protein>
<evidence type="ECO:0000256" key="9">
    <source>
        <dbReference type="ARBA" id="ARBA00023136"/>
    </source>
</evidence>
<dbReference type="STRING" id="590646.G3AW70"/>
<keyword evidence="5 11" id="KW-0812">Transmembrane</keyword>
<dbReference type="AlphaFoldDB" id="G3AW70"/>
<dbReference type="InterPro" id="IPR032974">
    <property type="entry name" value="Polypren_kinase"/>
</dbReference>
<dbReference type="PANTHER" id="PTHR13205:SF15">
    <property type="entry name" value="DOLICHOL KINASE"/>
    <property type="match status" value="1"/>
</dbReference>
<evidence type="ECO:0000256" key="3">
    <source>
        <dbReference type="ARBA" id="ARBA00012132"/>
    </source>
</evidence>
<feature type="transmembrane region" description="Helical" evidence="11">
    <location>
        <begin position="152"/>
        <end position="173"/>
    </location>
</feature>
<evidence type="ECO:0000256" key="4">
    <source>
        <dbReference type="ARBA" id="ARBA00022679"/>
    </source>
</evidence>
<evidence type="ECO:0000256" key="11">
    <source>
        <dbReference type="SAM" id="Phobius"/>
    </source>
</evidence>
<feature type="region of interest" description="Disordered" evidence="10">
    <location>
        <begin position="1"/>
        <end position="58"/>
    </location>
</feature>
<feature type="transmembrane region" description="Helical" evidence="11">
    <location>
        <begin position="319"/>
        <end position="336"/>
    </location>
</feature>
<dbReference type="EMBL" id="GL996510">
    <property type="protein sequence ID" value="EGV66467.1"/>
    <property type="molecule type" value="Genomic_DNA"/>
</dbReference>
<dbReference type="KEGG" id="cten:18248564"/>
<comment type="subcellular location">
    <subcellularLocation>
        <location evidence="1">Endoplasmic reticulum membrane</location>
        <topology evidence="1">Multi-pass membrane protein</topology>
    </subcellularLocation>
</comment>
<dbReference type="GO" id="GO:0043048">
    <property type="term" value="P:dolichyl monophosphate biosynthetic process"/>
    <property type="evidence" value="ECO:0007669"/>
    <property type="project" value="TreeGrafter"/>
</dbReference>
<keyword evidence="7" id="KW-0256">Endoplasmic reticulum</keyword>
<feature type="transmembrane region" description="Helical" evidence="11">
    <location>
        <begin position="483"/>
        <end position="503"/>
    </location>
</feature>
<gene>
    <name evidence="12" type="ORF">CANTEDRAFT_117362</name>
</gene>
<feature type="transmembrane region" description="Helical" evidence="11">
    <location>
        <begin position="515"/>
        <end position="536"/>
    </location>
</feature>
<feature type="transmembrane region" description="Helical" evidence="11">
    <location>
        <begin position="388"/>
        <end position="403"/>
    </location>
</feature>
<organism evidence="13">
    <name type="scientific">Candida tenuis (strain ATCC 10573 / BCRC 21748 / CBS 615 / JCM 9827 / NBRC 10315 / NRRL Y-1498 / VKM Y-70)</name>
    <name type="common">Yeast</name>
    <name type="synonym">Yamadazyma tenuis</name>
    <dbReference type="NCBI Taxonomy" id="590646"/>
    <lineage>
        <taxon>Eukaryota</taxon>
        <taxon>Fungi</taxon>
        <taxon>Dikarya</taxon>
        <taxon>Ascomycota</taxon>
        <taxon>Saccharomycotina</taxon>
        <taxon>Pichiomycetes</taxon>
        <taxon>Debaryomycetaceae</taxon>
        <taxon>Yamadazyma</taxon>
    </lineage>
</organism>
<feature type="transmembrane region" description="Helical" evidence="11">
    <location>
        <begin position="454"/>
        <end position="471"/>
    </location>
</feature>
<feature type="transmembrane region" description="Helical" evidence="11">
    <location>
        <begin position="409"/>
        <end position="425"/>
    </location>
</feature>
<evidence type="ECO:0000256" key="8">
    <source>
        <dbReference type="ARBA" id="ARBA00022989"/>
    </source>
</evidence>
<keyword evidence="6" id="KW-0418">Kinase</keyword>
<feature type="transmembrane region" description="Helical" evidence="11">
    <location>
        <begin position="293"/>
        <end position="312"/>
    </location>
</feature>
<keyword evidence="9 11" id="KW-0472">Membrane</keyword>
<dbReference type="Proteomes" id="UP000000707">
    <property type="component" value="Unassembled WGS sequence"/>
</dbReference>
<keyword evidence="4" id="KW-0808">Transferase</keyword>
<dbReference type="GO" id="GO:0004168">
    <property type="term" value="F:dolichol kinase activity"/>
    <property type="evidence" value="ECO:0007669"/>
    <property type="project" value="UniProtKB-EC"/>
</dbReference>
<evidence type="ECO:0000256" key="1">
    <source>
        <dbReference type="ARBA" id="ARBA00004477"/>
    </source>
</evidence>
<dbReference type="EMBL" id="GL996510">
    <property type="protein sequence ID" value="EGV66468.1"/>
    <property type="molecule type" value="Genomic_DNA"/>
</dbReference>
<evidence type="ECO:0000256" key="2">
    <source>
        <dbReference type="ARBA" id="ARBA00010794"/>
    </source>
</evidence>
<comment type="similarity">
    <text evidence="2">Belongs to the polyprenol kinase family.</text>
</comment>
<name>G3AW70_CANTC</name>
<feature type="transmembrane region" description="Helical" evidence="11">
    <location>
        <begin position="185"/>
        <end position="202"/>
    </location>
</feature>